<dbReference type="RefSeq" id="XP_011313188.1">
    <property type="nucleotide sequence ID" value="XM_011314886.1"/>
</dbReference>
<proteinExistence type="predicted"/>
<feature type="chain" id="PRO_5040313927" evidence="2">
    <location>
        <begin position="16"/>
        <end position="265"/>
    </location>
</feature>
<sequence>MVLVVVLFLLQLIETQQVISAVSGLAENQSELASPVTSTISTISNLKRNDWWPPSSQDVVTQISPYTTELQHSVPPSYYIPAPLYPPVSHYRNVEWTPYGYPEFGYQVAPSLNNQIAVPAKYVSVALFIGLLTLFAIIQGAMMVSKHRESMDSLLARKKRDLLVSTDFYHMTREQQDVLDIDARIQCIQWTICLENRQLLKYLGPVGSKLAKYLTRSVGKSVKSASSGWDRQVEDAGAAGLRGDDCSVLYRDCVLPLGSETVETR</sequence>
<keyword evidence="2" id="KW-0732">Signal</keyword>
<name>A0A9R1TQV1_9HYME</name>
<keyword evidence="1" id="KW-0472">Membrane</keyword>
<reference evidence="4" key="1">
    <citation type="submission" date="2025-08" db="UniProtKB">
        <authorList>
            <consortium name="RefSeq"/>
        </authorList>
    </citation>
    <scope>IDENTIFICATION</scope>
    <source>
        <strain evidence="4">USDA-PBARC FA_bdor</strain>
        <tissue evidence="4">Whole organism</tissue>
    </source>
</reference>
<dbReference type="AlphaFoldDB" id="A0A9R1TQV1"/>
<feature type="signal peptide" evidence="2">
    <location>
        <begin position="1"/>
        <end position="15"/>
    </location>
</feature>
<dbReference type="OrthoDB" id="7654019at2759"/>
<organism evidence="3 4">
    <name type="scientific">Fopius arisanus</name>
    <dbReference type="NCBI Taxonomy" id="64838"/>
    <lineage>
        <taxon>Eukaryota</taxon>
        <taxon>Metazoa</taxon>
        <taxon>Ecdysozoa</taxon>
        <taxon>Arthropoda</taxon>
        <taxon>Hexapoda</taxon>
        <taxon>Insecta</taxon>
        <taxon>Pterygota</taxon>
        <taxon>Neoptera</taxon>
        <taxon>Endopterygota</taxon>
        <taxon>Hymenoptera</taxon>
        <taxon>Apocrita</taxon>
        <taxon>Ichneumonoidea</taxon>
        <taxon>Braconidae</taxon>
        <taxon>Opiinae</taxon>
        <taxon>Fopius</taxon>
    </lineage>
</organism>
<dbReference type="KEGG" id="fas:105272679"/>
<dbReference type="Proteomes" id="UP000694866">
    <property type="component" value="Unplaced"/>
</dbReference>
<evidence type="ECO:0000313" key="3">
    <source>
        <dbReference type="Proteomes" id="UP000694866"/>
    </source>
</evidence>
<gene>
    <name evidence="4" type="primary">LOC105272679</name>
</gene>
<keyword evidence="3" id="KW-1185">Reference proteome</keyword>
<protein>
    <submittedName>
        <fullName evidence="4">Uncharacterized protein</fullName>
    </submittedName>
</protein>
<evidence type="ECO:0000313" key="4">
    <source>
        <dbReference type="RefSeq" id="XP_011313188.1"/>
    </source>
</evidence>
<keyword evidence="1" id="KW-1133">Transmembrane helix</keyword>
<feature type="transmembrane region" description="Helical" evidence="1">
    <location>
        <begin position="122"/>
        <end position="144"/>
    </location>
</feature>
<evidence type="ECO:0000256" key="2">
    <source>
        <dbReference type="SAM" id="SignalP"/>
    </source>
</evidence>
<dbReference type="GeneID" id="105272679"/>
<keyword evidence="1" id="KW-0812">Transmembrane</keyword>
<accession>A0A9R1TQV1</accession>
<evidence type="ECO:0000256" key="1">
    <source>
        <dbReference type="SAM" id="Phobius"/>
    </source>
</evidence>